<comment type="caution">
    <text evidence="2">The sequence shown here is derived from an EMBL/GenBank/DDBJ whole genome shotgun (WGS) entry which is preliminary data.</text>
</comment>
<dbReference type="Gene3D" id="3.40.630.30">
    <property type="match status" value="1"/>
</dbReference>
<dbReference type="RefSeq" id="WP_285664298.1">
    <property type="nucleotide sequence ID" value="NZ_BSTX01000002.1"/>
</dbReference>
<dbReference type="GO" id="GO:0016747">
    <property type="term" value="F:acyltransferase activity, transferring groups other than amino-acyl groups"/>
    <property type="evidence" value="ECO:0007669"/>
    <property type="project" value="InterPro"/>
</dbReference>
<dbReference type="SUPFAM" id="SSF55729">
    <property type="entry name" value="Acyl-CoA N-acyltransferases (Nat)"/>
    <property type="match status" value="1"/>
</dbReference>
<feature type="domain" description="N-acetyltransferase" evidence="1">
    <location>
        <begin position="1"/>
        <end position="147"/>
    </location>
</feature>
<evidence type="ECO:0000259" key="1">
    <source>
        <dbReference type="PROSITE" id="PS51186"/>
    </source>
</evidence>
<dbReference type="PROSITE" id="PS51186">
    <property type="entry name" value="GNAT"/>
    <property type="match status" value="1"/>
</dbReference>
<name>A0A9W6WBX8_9ACTN</name>
<gene>
    <name evidence="2" type="primary">yhbS</name>
    <name evidence="2" type="ORF">Afil01_39820</name>
</gene>
<sequence length="175" mass="17929">MIIRREKPEDVGTVHVVHEAAFGRDFESGLLKGLRGDGGWVPELSLVAEVDGRIVGHAVSTRGFVGERRDVVGLGPIGVLPGEQGGRVGTALMHASIAAADALGMAAVVLVGDPGFYGRFGFAPAAGFGVEAPEPNWGAYFQLRTLAAYAPGLAGRFVFAGPPAASAPPIERAGG</sequence>
<dbReference type="EMBL" id="BSTX01000002">
    <property type="protein sequence ID" value="GLZ79175.1"/>
    <property type="molecule type" value="Genomic_DNA"/>
</dbReference>
<organism evidence="2 3">
    <name type="scientific">Actinorhabdospora filicis</name>
    <dbReference type="NCBI Taxonomy" id="1785913"/>
    <lineage>
        <taxon>Bacteria</taxon>
        <taxon>Bacillati</taxon>
        <taxon>Actinomycetota</taxon>
        <taxon>Actinomycetes</taxon>
        <taxon>Micromonosporales</taxon>
        <taxon>Micromonosporaceae</taxon>
        <taxon>Actinorhabdospora</taxon>
    </lineage>
</organism>
<dbReference type="Pfam" id="PF00583">
    <property type="entry name" value="Acetyltransf_1"/>
    <property type="match status" value="1"/>
</dbReference>
<reference evidence="2" key="1">
    <citation type="submission" date="2023-03" db="EMBL/GenBank/DDBJ databases">
        <title>Actinorhabdospora filicis NBRC 111898.</title>
        <authorList>
            <person name="Ichikawa N."/>
            <person name="Sato H."/>
            <person name="Tonouchi N."/>
        </authorList>
    </citation>
    <scope>NUCLEOTIDE SEQUENCE</scope>
    <source>
        <strain evidence="2">NBRC 111898</strain>
    </source>
</reference>
<proteinExistence type="predicted"/>
<evidence type="ECO:0000313" key="3">
    <source>
        <dbReference type="Proteomes" id="UP001165079"/>
    </source>
</evidence>
<dbReference type="AlphaFoldDB" id="A0A9W6WBX8"/>
<dbReference type="CDD" id="cd04301">
    <property type="entry name" value="NAT_SF"/>
    <property type="match status" value="1"/>
</dbReference>
<protein>
    <submittedName>
        <fullName evidence="2">N-acetyltransferase</fullName>
    </submittedName>
</protein>
<keyword evidence="3" id="KW-1185">Reference proteome</keyword>
<evidence type="ECO:0000313" key="2">
    <source>
        <dbReference type="EMBL" id="GLZ79175.1"/>
    </source>
</evidence>
<dbReference type="InterPro" id="IPR000182">
    <property type="entry name" value="GNAT_dom"/>
</dbReference>
<dbReference type="Proteomes" id="UP001165079">
    <property type="component" value="Unassembled WGS sequence"/>
</dbReference>
<dbReference type="InterPro" id="IPR016181">
    <property type="entry name" value="Acyl_CoA_acyltransferase"/>
</dbReference>
<accession>A0A9W6WBX8</accession>